<feature type="compositionally biased region" description="Polar residues" evidence="1">
    <location>
        <begin position="268"/>
        <end position="285"/>
    </location>
</feature>
<protein>
    <submittedName>
        <fullName evidence="2">Uncharacterized protein</fullName>
    </submittedName>
</protein>
<feature type="compositionally biased region" description="Polar residues" evidence="1">
    <location>
        <begin position="115"/>
        <end position="134"/>
    </location>
</feature>
<sequence length="680" mass="77383">MMNTSDSSSISASQTMNVSSKSQPLLAAALPTFPLPGSRVTSFNYAIAMEQYKFQRSLVNQQVLAQQQAVAYFVSIQTAAERAAEISKLLLVDRKDLPMEKPEKLSPKREEANSKSHSTSPPQLKYQSSRSKSVSPVRYRNGHREHDKQSPTAHRSYRTDRHSSYYSRYGDCWAYSRSSHRRDGHFGSRSYHGSGTNIGRSRRRSPFLRYRHDDSHPPRHHRSRSPLPKFKPKHSARVTRRRSLSRSPLHSSSPGSSPQHTKIRSPRKSISTNLSPTEYRQSRTTTSLLKDNRIDDVNCRAENNCAADLDVKHRETEARPFREKLIAHASSNSCRSGSTSSECSGPINHKEPSVNKLVSGRLRSAREDCSSSLRSHDQSTQRALRNRCDKRNSATLVPPRSTKDVDHSMQLLDRHQTMKDREISNRHTDHLKSPSENRHCSPDGSLPTRRSYKCNETKDDMDDPKYIANASHKTSKQTEMSLWSSRPQHEQNVIGSNQRSASFSDVETDERMLKNECEDCLDGIKTVDGVNNNVTSIKGGISGNDDLGVYGHPNLHSDCAIYPLPEADKSTVGKEIGCNLPWPEEVVHISDEKVPVSPVGCQYETYKHRSLPLGKKRKHGMKHHKKHRRNSEVEIDCKKAKCNKRKRKRPESKSYRRHHKKESKSRKRRHRDMSSSSSFD</sequence>
<feature type="compositionally biased region" description="Basic and acidic residues" evidence="1">
    <location>
        <begin position="630"/>
        <end position="639"/>
    </location>
</feature>
<feature type="region of interest" description="Disordered" evidence="1">
    <location>
        <begin position="100"/>
        <end position="161"/>
    </location>
</feature>
<feature type="region of interest" description="Disordered" evidence="1">
    <location>
        <begin position="179"/>
        <end position="285"/>
    </location>
</feature>
<proteinExistence type="predicted"/>
<reference evidence="2 3" key="1">
    <citation type="submission" date="2020-06" db="EMBL/GenBank/DDBJ databases">
        <title>Transcriptomic and genomic resources for Thalictrum thalictroides and T. hernandezii: Facilitating candidate gene discovery in an emerging model plant lineage.</title>
        <authorList>
            <person name="Arias T."/>
            <person name="Riano-Pachon D.M."/>
            <person name="Di Stilio V.S."/>
        </authorList>
    </citation>
    <scope>NUCLEOTIDE SEQUENCE [LARGE SCALE GENOMIC DNA]</scope>
    <source>
        <strain evidence="3">cv. WT478/WT964</strain>
        <tissue evidence="2">Leaves</tissue>
    </source>
</reference>
<feature type="compositionally biased region" description="Basic residues" evidence="1">
    <location>
        <begin position="218"/>
        <end position="244"/>
    </location>
</feature>
<feature type="region of interest" description="Disordered" evidence="1">
    <location>
        <begin position="610"/>
        <end position="680"/>
    </location>
</feature>
<comment type="caution">
    <text evidence="2">The sequence shown here is derived from an EMBL/GenBank/DDBJ whole genome shotgun (WGS) entry which is preliminary data.</text>
</comment>
<feature type="compositionally biased region" description="Basic residues" evidence="1">
    <location>
        <begin position="640"/>
        <end position="671"/>
    </location>
</feature>
<feature type="compositionally biased region" description="Basic and acidic residues" evidence="1">
    <location>
        <begin position="419"/>
        <end position="441"/>
    </location>
</feature>
<dbReference type="Proteomes" id="UP000554482">
    <property type="component" value="Unassembled WGS sequence"/>
</dbReference>
<feature type="compositionally biased region" description="Low complexity" evidence="1">
    <location>
        <begin position="330"/>
        <end position="344"/>
    </location>
</feature>
<feature type="region of interest" description="Disordered" evidence="1">
    <location>
        <begin position="366"/>
        <end position="403"/>
    </location>
</feature>
<name>A0A7J6VNS8_THATH</name>
<feature type="compositionally biased region" description="Basic residues" evidence="1">
    <location>
        <begin position="610"/>
        <end position="629"/>
    </location>
</feature>
<accession>A0A7J6VNS8</accession>
<feature type="compositionally biased region" description="Low complexity" evidence="1">
    <location>
        <begin position="245"/>
        <end position="258"/>
    </location>
</feature>
<evidence type="ECO:0000313" key="2">
    <source>
        <dbReference type="EMBL" id="KAF5186764.1"/>
    </source>
</evidence>
<feature type="region of interest" description="Disordered" evidence="1">
    <location>
        <begin position="419"/>
        <end position="464"/>
    </location>
</feature>
<dbReference type="AlphaFoldDB" id="A0A7J6VNS8"/>
<dbReference type="OrthoDB" id="10435805at2759"/>
<evidence type="ECO:0000313" key="3">
    <source>
        <dbReference type="Proteomes" id="UP000554482"/>
    </source>
</evidence>
<organism evidence="2 3">
    <name type="scientific">Thalictrum thalictroides</name>
    <name type="common">Rue-anemone</name>
    <name type="synonym">Anemone thalictroides</name>
    <dbReference type="NCBI Taxonomy" id="46969"/>
    <lineage>
        <taxon>Eukaryota</taxon>
        <taxon>Viridiplantae</taxon>
        <taxon>Streptophyta</taxon>
        <taxon>Embryophyta</taxon>
        <taxon>Tracheophyta</taxon>
        <taxon>Spermatophyta</taxon>
        <taxon>Magnoliopsida</taxon>
        <taxon>Ranunculales</taxon>
        <taxon>Ranunculaceae</taxon>
        <taxon>Thalictroideae</taxon>
        <taxon>Thalictrum</taxon>
    </lineage>
</organism>
<evidence type="ECO:0000256" key="1">
    <source>
        <dbReference type="SAM" id="MobiDB-lite"/>
    </source>
</evidence>
<feature type="compositionally biased region" description="Basic and acidic residues" evidence="1">
    <location>
        <begin position="100"/>
        <end position="114"/>
    </location>
</feature>
<keyword evidence="3" id="KW-1185">Reference proteome</keyword>
<dbReference type="EMBL" id="JABWDY010028868">
    <property type="protein sequence ID" value="KAF5186764.1"/>
    <property type="molecule type" value="Genomic_DNA"/>
</dbReference>
<gene>
    <name evidence="2" type="ORF">FRX31_023642</name>
</gene>
<feature type="compositionally biased region" description="Basic and acidic residues" evidence="1">
    <location>
        <begin position="366"/>
        <end position="379"/>
    </location>
</feature>
<feature type="region of interest" description="Disordered" evidence="1">
    <location>
        <begin position="329"/>
        <end position="353"/>
    </location>
</feature>